<comment type="caution">
    <text evidence="2">The sequence shown here is derived from an EMBL/GenBank/DDBJ whole genome shotgun (WGS) entry which is preliminary data.</text>
</comment>
<dbReference type="Gene3D" id="3.40.190.10">
    <property type="entry name" value="Periplasmic binding protein-like II"/>
    <property type="match status" value="2"/>
</dbReference>
<feature type="chain" id="PRO_5015718136" evidence="1">
    <location>
        <begin position="30"/>
        <end position="421"/>
    </location>
</feature>
<dbReference type="PANTHER" id="PTHR43649">
    <property type="entry name" value="ARABINOSE-BINDING PROTEIN-RELATED"/>
    <property type="match status" value="1"/>
</dbReference>
<dbReference type="AlphaFoldDB" id="A0A2T0PX64"/>
<dbReference type="PANTHER" id="PTHR43649:SF30">
    <property type="entry name" value="ABC TRANSPORTER SUBSTRATE-BINDING PROTEIN"/>
    <property type="match status" value="1"/>
</dbReference>
<dbReference type="PROSITE" id="PS51257">
    <property type="entry name" value="PROKAR_LIPOPROTEIN"/>
    <property type="match status" value="1"/>
</dbReference>
<dbReference type="RefSeq" id="WP_106250808.1">
    <property type="nucleotide sequence ID" value="NZ_PVZC01000008.1"/>
</dbReference>
<name>A0A2T0PX64_9ACTN</name>
<keyword evidence="2" id="KW-0813">Transport</keyword>
<sequence>MVGTRGRGRRVAAAAAVLALVAAGCGGGADDGTVELRYAWWGNADRAELTQQAIDLFEEQHPNISVTPTFQEWDAYWQRLNTDAAGGGLPDVMHMDYMYLREYADRGLLLDLNEQVGENLDVSGTLDAFADVGTVDGARYAVPIGGNTFTMVYIPEEFEAAGVEVPEDGWTWDDYDAAIEQVSESSGEIYGGHDYGTLIWVLELQLRQEGGELFTEDGGLGVDAARLAEFWSHMQPLRDSGAIVPTSEAVEVQPLATIGAGLSASEFNWDNQLARFTGETDRELALAPVPTSDPDNLGQYLKPSMMYAAFSRTEHPAEAAMLIDFMTNSPEVAQIFGGSRGIPANTAQREGAEYNEVDQAILDYEDAIFDQLTVPPPAPPAGAGSLEGEFIRLGETVGLGEATPEEAAQEFIAYAEQTLGS</sequence>
<dbReference type="OrthoDB" id="7918484at2"/>
<keyword evidence="3" id="KW-1185">Reference proteome</keyword>
<dbReference type="Pfam" id="PF01547">
    <property type="entry name" value="SBP_bac_1"/>
    <property type="match status" value="1"/>
</dbReference>
<gene>
    <name evidence="2" type="ORF">CLV72_108139</name>
</gene>
<protein>
    <submittedName>
        <fullName evidence="2">Multiple sugar transport system substrate-binding protein</fullName>
    </submittedName>
</protein>
<dbReference type="CDD" id="cd13585">
    <property type="entry name" value="PBP2_TMBP_like"/>
    <property type="match status" value="1"/>
</dbReference>
<evidence type="ECO:0000313" key="3">
    <source>
        <dbReference type="Proteomes" id="UP000237846"/>
    </source>
</evidence>
<keyword evidence="2" id="KW-0762">Sugar transport</keyword>
<evidence type="ECO:0000313" key="2">
    <source>
        <dbReference type="EMBL" id="PRX96133.1"/>
    </source>
</evidence>
<feature type="signal peptide" evidence="1">
    <location>
        <begin position="1"/>
        <end position="29"/>
    </location>
</feature>
<dbReference type="InterPro" id="IPR006059">
    <property type="entry name" value="SBP"/>
</dbReference>
<organism evidence="2 3">
    <name type="scientific">Allonocardiopsis opalescens</name>
    <dbReference type="NCBI Taxonomy" id="1144618"/>
    <lineage>
        <taxon>Bacteria</taxon>
        <taxon>Bacillati</taxon>
        <taxon>Actinomycetota</taxon>
        <taxon>Actinomycetes</taxon>
        <taxon>Streptosporangiales</taxon>
        <taxon>Allonocardiopsis</taxon>
    </lineage>
</organism>
<evidence type="ECO:0000256" key="1">
    <source>
        <dbReference type="SAM" id="SignalP"/>
    </source>
</evidence>
<keyword evidence="1" id="KW-0732">Signal</keyword>
<proteinExistence type="predicted"/>
<dbReference type="InterPro" id="IPR050490">
    <property type="entry name" value="Bact_solute-bd_prot1"/>
</dbReference>
<accession>A0A2T0PX64</accession>
<dbReference type="SUPFAM" id="SSF53850">
    <property type="entry name" value="Periplasmic binding protein-like II"/>
    <property type="match status" value="1"/>
</dbReference>
<dbReference type="Proteomes" id="UP000237846">
    <property type="component" value="Unassembled WGS sequence"/>
</dbReference>
<reference evidence="2 3" key="1">
    <citation type="submission" date="2018-03" db="EMBL/GenBank/DDBJ databases">
        <title>Genomic Encyclopedia of Archaeal and Bacterial Type Strains, Phase II (KMG-II): from individual species to whole genera.</title>
        <authorList>
            <person name="Goeker M."/>
        </authorList>
    </citation>
    <scope>NUCLEOTIDE SEQUENCE [LARGE SCALE GENOMIC DNA]</scope>
    <source>
        <strain evidence="2 3">DSM 45601</strain>
    </source>
</reference>
<dbReference type="EMBL" id="PVZC01000008">
    <property type="protein sequence ID" value="PRX96133.1"/>
    <property type="molecule type" value="Genomic_DNA"/>
</dbReference>